<accession>A0A7C9BGF8</accession>
<feature type="compositionally biased region" description="Acidic residues" evidence="1">
    <location>
        <begin position="30"/>
        <end position="57"/>
    </location>
</feature>
<dbReference type="AlphaFoldDB" id="A0A7C9BGF8"/>
<reference evidence="2 3" key="1">
    <citation type="submission" date="2019-10" db="EMBL/GenBank/DDBJ databases">
        <title>Draft Genome Sequence of Cytophagaceae sp. SJW1-29.</title>
        <authorList>
            <person name="Choi A."/>
        </authorList>
    </citation>
    <scope>NUCLEOTIDE SEQUENCE [LARGE SCALE GENOMIC DNA]</scope>
    <source>
        <strain evidence="2 3">SJW1-29</strain>
    </source>
</reference>
<feature type="compositionally biased region" description="Basic and acidic residues" evidence="1">
    <location>
        <begin position="58"/>
        <end position="68"/>
    </location>
</feature>
<organism evidence="2 3">
    <name type="scientific">Salmonirosea aquatica</name>
    <dbReference type="NCBI Taxonomy" id="2654236"/>
    <lineage>
        <taxon>Bacteria</taxon>
        <taxon>Pseudomonadati</taxon>
        <taxon>Bacteroidota</taxon>
        <taxon>Cytophagia</taxon>
        <taxon>Cytophagales</taxon>
        <taxon>Spirosomataceae</taxon>
        <taxon>Salmonirosea</taxon>
    </lineage>
</organism>
<evidence type="ECO:0000256" key="1">
    <source>
        <dbReference type="SAM" id="MobiDB-lite"/>
    </source>
</evidence>
<dbReference type="EMBL" id="WHLY01000002">
    <property type="protein sequence ID" value="MPR36938.1"/>
    <property type="molecule type" value="Genomic_DNA"/>
</dbReference>
<evidence type="ECO:0000313" key="2">
    <source>
        <dbReference type="EMBL" id="MPR36938.1"/>
    </source>
</evidence>
<evidence type="ECO:0000313" key="3">
    <source>
        <dbReference type="Proteomes" id="UP000479293"/>
    </source>
</evidence>
<proteinExistence type="predicted"/>
<name>A0A7C9BGF8_9BACT</name>
<comment type="caution">
    <text evidence="2">The sequence shown here is derived from an EMBL/GenBank/DDBJ whole genome shotgun (WGS) entry which is preliminary data.</text>
</comment>
<feature type="region of interest" description="Disordered" evidence="1">
    <location>
        <begin position="19"/>
        <end position="73"/>
    </location>
</feature>
<feature type="region of interest" description="Disordered" evidence="1">
    <location>
        <begin position="110"/>
        <end position="155"/>
    </location>
</feature>
<feature type="compositionally biased region" description="Basic and acidic residues" evidence="1">
    <location>
        <begin position="137"/>
        <end position="155"/>
    </location>
</feature>
<sequence length="155" mass="16307">MDLQRKTLGQLMAGVLGIGNQSKAVKVDAPELDSDASEDEAGDDAAQEDDDAADEQEEAPKKAAEPKAKPARAGTVTLSLAEYNALKADADQARTLKAANATLKTKAAAWDAHQKAIGGAAPKADTTNDAPETEENTEAKEMKRLSERYKGMIPA</sequence>
<dbReference type="RefSeq" id="WP_152765271.1">
    <property type="nucleotide sequence ID" value="NZ_WHLY01000002.1"/>
</dbReference>
<dbReference type="Proteomes" id="UP000479293">
    <property type="component" value="Unassembled WGS sequence"/>
</dbReference>
<protein>
    <submittedName>
        <fullName evidence="2">Uncharacterized protein</fullName>
    </submittedName>
</protein>
<keyword evidence="3" id="KW-1185">Reference proteome</keyword>
<gene>
    <name evidence="2" type="ORF">GBK04_27295</name>
</gene>